<feature type="domain" description="UreE urease accessory N-terminal" evidence="6">
    <location>
        <begin position="15"/>
        <end position="80"/>
    </location>
</feature>
<comment type="caution">
    <text evidence="7">The sequence shown here is derived from an EMBL/GenBank/DDBJ whole genome shotgun (WGS) entry which is preliminary data.</text>
</comment>
<accession>A0ABW3YLR9</accession>
<protein>
    <recommendedName>
        <fullName evidence="5">Urease accessory protein UreE</fullName>
    </recommendedName>
</protein>
<dbReference type="InterPro" id="IPR004029">
    <property type="entry name" value="UreE_N"/>
</dbReference>
<dbReference type="InterPro" id="IPR036118">
    <property type="entry name" value="UreE_N_sf"/>
</dbReference>
<evidence type="ECO:0000256" key="5">
    <source>
        <dbReference type="HAMAP-Rule" id="MF_00822"/>
    </source>
</evidence>
<organism evidence="7 8">
    <name type="scientific">Micromonospora sonneratiae</name>
    <dbReference type="NCBI Taxonomy" id="1184706"/>
    <lineage>
        <taxon>Bacteria</taxon>
        <taxon>Bacillati</taxon>
        <taxon>Actinomycetota</taxon>
        <taxon>Actinomycetes</taxon>
        <taxon>Micromonosporales</taxon>
        <taxon>Micromonosporaceae</taxon>
        <taxon>Micromonospora</taxon>
    </lineage>
</organism>
<dbReference type="SUPFAM" id="SSF69287">
    <property type="entry name" value="Urease metallochaperone UreE, N-terminal domain"/>
    <property type="match status" value="1"/>
</dbReference>
<keyword evidence="3 5" id="KW-0533">Nickel</keyword>
<keyword evidence="2 5" id="KW-0963">Cytoplasm</keyword>
<reference evidence="8" key="1">
    <citation type="journal article" date="2019" name="Int. J. Syst. Evol. Microbiol.">
        <title>The Global Catalogue of Microorganisms (GCM) 10K type strain sequencing project: providing services to taxonomists for standard genome sequencing and annotation.</title>
        <authorList>
            <consortium name="The Broad Institute Genomics Platform"/>
            <consortium name="The Broad Institute Genome Sequencing Center for Infectious Disease"/>
            <person name="Wu L."/>
            <person name="Ma J."/>
        </authorList>
    </citation>
    <scope>NUCLEOTIDE SEQUENCE [LARGE SCALE GENOMIC DNA]</scope>
    <source>
        <strain evidence="8">JCM 31037</strain>
    </source>
</reference>
<evidence type="ECO:0000313" key="8">
    <source>
        <dbReference type="Proteomes" id="UP001597260"/>
    </source>
</evidence>
<evidence type="ECO:0000256" key="2">
    <source>
        <dbReference type="ARBA" id="ARBA00022490"/>
    </source>
</evidence>
<proteinExistence type="inferred from homology"/>
<evidence type="ECO:0000259" key="6">
    <source>
        <dbReference type="SMART" id="SM00988"/>
    </source>
</evidence>
<dbReference type="Pfam" id="PF05194">
    <property type="entry name" value="UreE_C"/>
    <property type="match status" value="1"/>
</dbReference>
<dbReference type="CDD" id="cd00571">
    <property type="entry name" value="UreE"/>
    <property type="match status" value="1"/>
</dbReference>
<dbReference type="SMART" id="SM00988">
    <property type="entry name" value="UreE_N"/>
    <property type="match status" value="1"/>
</dbReference>
<name>A0ABW3YLR9_9ACTN</name>
<keyword evidence="4 5" id="KW-0143">Chaperone</keyword>
<dbReference type="Proteomes" id="UP001597260">
    <property type="component" value="Unassembled WGS sequence"/>
</dbReference>
<dbReference type="InterPro" id="IPR012406">
    <property type="entry name" value="UreE"/>
</dbReference>
<dbReference type="Pfam" id="PF02814">
    <property type="entry name" value="UreE_N"/>
    <property type="match status" value="1"/>
</dbReference>
<dbReference type="Gene3D" id="2.60.260.20">
    <property type="entry name" value="Urease metallochaperone UreE, N-terminal domain"/>
    <property type="match status" value="1"/>
</dbReference>
<dbReference type="HAMAP" id="MF_00822">
    <property type="entry name" value="UreE"/>
    <property type="match status" value="1"/>
</dbReference>
<gene>
    <name evidence="5 7" type="primary">ureE</name>
    <name evidence="7" type="ORF">ACFQ4H_30590</name>
</gene>
<comment type="subcellular location">
    <subcellularLocation>
        <location evidence="1 5">Cytoplasm</location>
    </subcellularLocation>
</comment>
<evidence type="ECO:0000256" key="4">
    <source>
        <dbReference type="ARBA" id="ARBA00023186"/>
    </source>
</evidence>
<comment type="function">
    <text evidence="5">Involved in urease metallocenter assembly. Binds nickel. Probably functions as a nickel donor during metallocenter assembly.</text>
</comment>
<keyword evidence="8" id="KW-1185">Reference proteome</keyword>
<sequence length="213" mass="23406">MTKENKMLVESVVGNANEPDWEVRLKAAQVDTLLLDQWEAQKNRLRKQTRDGTEIAVSLGRGTRLRDGDILFWDEAGASAIVARIELGDVMVIDLARLDLQPQELRIRSAVELGHAIGNQHWPAVVKGATMYVPLTVDRKVMDSVMRTHAFVGVTHEFVPGTEVIAYLAPHEARRLFGGANATPHTHLPADTVAHVDLPADALPHTHLPASAN</sequence>
<dbReference type="EMBL" id="JBHTMP010000079">
    <property type="protein sequence ID" value="MFD1325441.1"/>
    <property type="molecule type" value="Genomic_DNA"/>
</dbReference>
<evidence type="ECO:0000256" key="1">
    <source>
        <dbReference type="ARBA" id="ARBA00004496"/>
    </source>
</evidence>
<dbReference type="PIRSF" id="PIRSF036402">
    <property type="entry name" value="Ureas_acces_UreE"/>
    <property type="match status" value="1"/>
</dbReference>
<evidence type="ECO:0000256" key="3">
    <source>
        <dbReference type="ARBA" id="ARBA00022596"/>
    </source>
</evidence>
<evidence type="ECO:0000313" key="7">
    <source>
        <dbReference type="EMBL" id="MFD1325441.1"/>
    </source>
</evidence>
<dbReference type="InterPro" id="IPR007864">
    <property type="entry name" value="UreE_C_dom"/>
</dbReference>
<dbReference type="RefSeq" id="WP_377577796.1">
    <property type="nucleotide sequence ID" value="NZ_JBHTMP010000079.1"/>
</dbReference>
<comment type="similarity">
    <text evidence="5">Belongs to the UreE family.</text>
</comment>